<dbReference type="SUPFAM" id="SSF52540">
    <property type="entry name" value="P-loop containing nucleoside triphosphate hydrolases"/>
    <property type="match status" value="1"/>
</dbReference>
<dbReference type="InterPro" id="IPR018541">
    <property type="entry name" value="Ftsk_gamma"/>
</dbReference>
<evidence type="ECO:0000256" key="2">
    <source>
        <dbReference type="SAM" id="Phobius"/>
    </source>
</evidence>
<dbReference type="SUPFAM" id="SSF46785">
    <property type="entry name" value="Winged helix' DNA-binding domain"/>
    <property type="match status" value="1"/>
</dbReference>
<organism evidence="4 5">
    <name type="scientific">Actinomadura rugatobispora</name>
    <dbReference type="NCBI Taxonomy" id="1994"/>
    <lineage>
        <taxon>Bacteria</taxon>
        <taxon>Bacillati</taxon>
        <taxon>Actinomycetota</taxon>
        <taxon>Actinomycetes</taxon>
        <taxon>Streptosporangiales</taxon>
        <taxon>Thermomonosporaceae</taxon>
        <taxon>Actinomadura</taxon>
    </lineage>
</organism>
<evidence type="ECO:0000256" key="1">
    <source>
        <dbReference type="SAM" id="MobiDB-lite"/>
    </source>
</evidence>
<evidence type="ECO:0000259" key="3">
    <source>
        <dbReference type="SMART" id="SM00843"/>
    </source>
</evidence>
<dbReference type="InterPro" id="IPR027417">
    <property type="entry name" value="P-loop_NTPase"/>
</dbReference>
<dbReference type="PANTHER" id="PTHR22683:SF41">
    <property type="entry name" value="DNA TRANSLOCASE FTSK"/>
    <property type="match status" value="1"/>
</dbReference>
<dbReference type="InterPro" id="IPR050206">
    <property type="entry name" value="FtsK/SpoIIIE/SftA"/>
</dbReference>
<evidence type="ECO:0000313" key="5">
    <source>
        <dbReference type="Proteomes" id="UP001596074"/>
    </source>
</evidence>
<reference evidence="5" key="1">
    <citation type="journal article" date="2019" name="Int. J. Syst. Evol. Microbiol.">
        <title>The Global Catalogue of Microorganisms (GCM) 10K type strain sequencing project: providing services to taxonomists for standard genome sequencing and annotation.</title>
        <authorList>
            <consortium name="The Broad Institute Genomics Platform"/>
            <consortium name="The Broad Institute Genome Sequencing Center for Infectious Disease"/>
            <person name="Wu L."/>
            <person name="Ma J."/>
        </authorList>
    </citation>
    <scope>NUCLEOTIDE SEQUENCE [LARGE SCALE GENOMIC DNA]</scope>
    <source>
        <strain evidence="5">KCTC 42087</strain>
    </source>
</reference>
<comment type="caution">
    <text evidence="4">The sequence shown here is derived from an EMBL/GenBank/DDBJ whole genome shotgun (WGS) entry which is preliminary data.</text>
</comment>
<dbReference type="Gene3D" id="1.10.10.10">
    <property type="entry name" value="Winged helix-like DNA-binding domain superfamily/Winged helix DNA-binding domain"/>
    <property type="match status" value="1"/>
</dbReference>
<dbReference type="Proteomes" id="UP001596074">
    <property type="component" value="Unassembled WGS sequence"/>
</dbReference>
<feature type="region of interest" description="Disordered" evidence="1">
    <location>
        <begin position="637"/>
        <end position="666"/>
    </location>
</feature>
<keyword evidence="2" id="KW-0812">Transmembrane</keyword>
<feature type="domain" description="FtsK gamma" evidence="3">
    <location>
        <begin position="559"/>
        <end position="624"/>
    </location>
</feature>
<dbReference type="Pfam" id="PF09397">
    <property type="entry name" value="FtsK_gamma"/>
    <property type="match status" value="1"/>
</dbReference>
<keyword evidence="2" id="KW-0472">Membrane</keyword>
<keyword evidence="2" id="KW-1133">Transmembrane helix</keyword>
<feature type="transmembrane region" description="Helical" evidence="2">
    <location>
        <begin position="98"/>
        <end position="128"/>
    </location>
</feature>
<dbReference type="SMART" id="SM00843">
    <property type="entry name" value="Ftsk_gamma"/>
    <property type="match status" value="1"/>
</dbReference>
<feature type="transmembrane region" description="Helical" evidence="2">
    <location>
        <begin position="20"/>
        <end position="43"/>
    </location>
</feature>
<protein>
    <submittedName>
        <fullName evidence="4">DNA translocase FtsK</fullName>
    </submittedName>
</protein>
<gene>
    <name evidence="4" type="ORF">ACFPZN_04425</name>
</gene>
<dbReference type="RefSeq" id="WP_378280378.1">
    <property type="nucleotide sequence ID" value="NZ_JBHSON010000004.1"/>
</dbReference>
<keyword evidence="5" id="KW-1185">Reference proteome</keyword>
<dbReference type="InterPro" id="IPR036390">
    <property type="entry name" value="WH_DNA-bd_sf"/>
</dbReference>
<dbReference type="InterPro" id="IPR036388">
    <property type="entry name" value="WH-like_DNA-bd_sf"/>
</dbReference>
<proteinExistence type="predicted"/>
<dbReference type="PANTHER" id="PTHR22683">
    <property type="entry name" value="SPORULATION PROTEIN RELATED"/>
    <property type="match status" value="1"/>
</dbReference>
<evidence type="ECO:0000313" key="4">
    <source>
        <dbReference type="EMBL" id="MFC5744856.1"/>
    </source>
</evidence>
<accession>A0ABW0ZNP9</accession>
<dbReference type="Gene3D" id="3.40.50.300">
    <property type="entry name" value="P-loop containing nucleotide triphosphate hydrolases"/>
    <property type="match status" value="1"/>
</dbReference>
<feature type="transmembrane region" description="Helical" evidence="2">
    <location>
        <begin position="55"/>
        <end position="77"/>
    </location>
</feature>
<name>A0ABW0ZNP9_9ACTN</name>
<dbReference type="EMBL" id="JBHSON010000004">
    <property type="protein sequence ID" value="MFC5744856.1"/>
    <property type="molecule type" value="Genomic_DNA"/>
</dbReference>
<feature type="region of interest" description="Disordered" evidence="1">
    <location>
        <begin position="523"/>
        <end position="557"/>
    </location>
</feature>
<sequence>MARKQQLEVAQQEGLERIVVSAVSKVGVLVPPWIVLVLLYVVGEVSHQVWGEAPAVTWTTMAGTALTMLLTALTWAVSHHRSMLGRWHSTLTTGGAGMWFVTANIVGVTHPVTGGMAFFGGGALAIAWNIRAVIRQSPAEDGNIDALGSMFDRAKASFGLSGAKVKTTEVSEHKVKGQMALPAGEKTVEDVQKKTEYIESGMQFPPGSVVITRDKTDASKANITVTNPLVMDSPIPWPGPSRPGGSIADPLRVGIFQDSDPMEMRVPGNNLQIMGASGSGKSMGGGWNTLAEAMSRRDVAIFAVDLSKATQTLGPLEPGLHRLQTGKAGISKFIRDLHEEIPKRTKWLGDHDYNDWEPGCGLLYWLVLFEEIAKIFDELGNKDQELIEQITKEIRSAGGRVIMSLQRSTHGEMPTIIRSQMAFMCFGLNASSDAEYGLSERQQRAEVSPEMWGAGRKEHQGKAYLDADGVDDQHFAMPGRTFAWGSTAKEAATNMRAYAEQWPAASKDMDEFTARLARLPEGAAVKVPQLPPPASPGAAPRPSDGDQADDRDDDETEVDEAFAELLAQAAEIVTVTQHASTQMLQRKLRIGHEVCLRVMEALERAKIVGPVGGDGARKVLMSVDDARDVIDELREEGDPVSEYVRTEDPDPTITAGPSDPVIAPSPEENQLETEPLVGGRMSPEAARRLVTDWVRHRHATDRVTFKATDSELQAIRERTGNESRTWINNVLDRLHRDGVLEKEGSGRGTTFKIVNVGALDDAPVPA</sequence>
<feature type="compositionally biased region" description="Acidic residues" evidence="1">
    <location>
        <begin position="546"/>
        <end position="557"/>
    </location>
</feature>